<dbReference type="Proteomes" id="UP001556631">
    <property type="component" value="Unassembled WGS sequence"/>
</dbReference>
<evidence type="ECO:0000259" key="2">
    <source>
        <dbReference type="Pfam" id="PF04892"/>
    </source>
</evidence>
<sequence>MNGLDVIARIVLRDPAVQATLAGAGVVLVVAGWLVGRRRGWPGWRCATSALAGAGTALVLATTLARSGGPLELGRGCLLSPGLSLASPEARLNVLLFVPLALFATLASGRWWAVVLACVALSAGIEAVQSVAGTGVCQSSDVLRNGLGALAGAMLGETSRTVVAGAVRLRRSAPRG</sequence>
<keyword evidence="1" id="KW-1133">Transmembrane helix</keyword>
<dbReference type="Pfam" id="PF04892">
    <property type="entry name" value="VanZ"/>
    <property type="match status" value="1"/>
</dbReference>
<evidence type="ECO:0000256" key="1">
    <source>
        <dbReference type="SAM" id="Phobius"/>
    </source>
</evidence>
<feature type="transmembrane region" description="Helical" evidence="1">
    <location>
        <begin position="94"/>
        <end position="121"/>
    </location>
</feature>
<keyword evidence="4" id="KW-1185">Reference proteome</keyword>
<keyword evidence="1" id="KW-0812">Transmembrane</keyword>
<feature type="transmembrane region" description="Helical" evidence="1">
    <location>
        <begin position="47"/>
        <end position="65"/>
    </location>
</feature>
<keyword evidence="1" id="KW-0472">Membrane</keyword>
<organism evidence="3 4">
    <name type="scientific">Nocardioides eburneus</name>
    <dbReference type="NCBI Taxonomy" id="3231482"/>
    <lineage>
        <taxon>Bacteria</taxon>
        <taxon>Bacillati</taxon>
        <taxon>Actinomycetota</taxon>
        <taxon>Actinomycetes</taxon>
        <taxon>Propionibacteriales</taxon>
        <taxon>Nocardioidaceae</taxon>
        <taxon>Nocardioides</taxon>
    </lineage>
</organism>
<dbReference type="EMBL" id="JBFPJR010000007">
    <property type="protein sequence ID" value="MEX0427101.1"/>
    <property type="molecule type" value="Genomic_DNA"/>
</dbReference>
<feature type="transmembrane region" description="Helical" evidence="1">
    <location>
        <begin position="16"/>
        <end position="35"/>
    </location>
</feature>
<name>A0ABV3SVY9_9ACTN</name>
<evidence type="ECO:0000313" key="3">
    <source>
        <dbReference type="EMBL" id="MEX0427101.1"/>
    </source>
</evidence>
<protein>
    <submittedName>
        <fullName evidence="3">VanZ family protein</fullName>
    </submittedName>
</protein>
<evidence type="ECO:0000313" key="4">
    <source>
        <dbReference type="Proteomes" id="UP001556631"/>
    </source>
</evidence>
<accession>A0ABV3SVY9</accession>
<reference evidence="3 4" key="1">
    <citation type="submission" date="2024-07" db="EMBL/GenBank/DDBJ databases">
        <authorList>
            <person name="Lee S."/>
            <person name="Kang M."/>
        </authorList>
    </citation>
    <scope>NUCLEOTIDE SEQUENCE [LARGE SCALE GENOMIC DNA]</scope>
    <source>
        <strain evidence="3 4">DS6</strain>
    </source>
</reference>
<gene>
    <name evidence="3" type="ORF">AB3X52_05665</name>
</gene>
<proteinExistence type="predicted"/>
<dbReference type="RefSeq" id="WP_367992155.1">
    <property type="nucleotide sequence ID" value="NZ_JBFPJR010000007.1"/>
</dbReference>
<dbReference type="InterPro" id="IPR006976">
    <property type="entry name" value="VanZ-like"/>
</dbReference>
<feature type="domain" description="VanZ-like" evidence="2">
    <location>
        <begin position="91"/>
        <end position="155"/>
    </location>
</feature>
<comment type="caution">
    <text evidence="3">The sequence shown here is derived from an EMBL/GenBank/DDBJ whole genome shotgun (WGS) entry which is preliminary data.</text>
</comment>